<feature type="transmembrane region" description="Helical" evidence="9">
    <location>
        <begin position="86"/>
        <end position="112"/>
    </location>
</feature>
<dbReference type="Pfam" id="PF00375">
    <property type="entry name" value="SDF"/>
    <property type="match status" value="1"/>
</dbReference>
<dbReference type="PRINTS" id="PR00173">
    <property type="entry name" value="EDTRNSPORT"/>
</dbReference>
<protein>
    <recommendedName>
        <fullName evidence="9">Amino acid transporter</fullName>
    </recommendedName>
</protein>
<keyword evidence="11" id="KW-1185">Reference proteome</keyword>
<feature type="transmembrane region" description="Helical" evidence="9">
    <location>
        <begin position="14"/>
        <end position="33"/>
    </location>
</feature>
<sequence length="466" mass="51245">MAWKPTRRFCRKNLLLLLTISAVVIGLLLGFLLRPLKLSEEVIRLINFPGELFMQMLKMMILPLIFTSLISALAQMDAKKAGRMGFITLLYYILTAIVSIMVEILLLCFSVFCNNIYKFIICCQHLLLTALVLLIHPGNPAAKGGSVESVPEEKDISALDTVLDMVRNMFPSNIIKACFQLVQTSYKPLVREIRSIRGTNVLGILVFCTGFGIVISTVRERGKILVEFFANLDAVIMLWVEGLMWFAPLGIVCLMIGNVLEIADLSDMAQVLVLYVFTVILGLSLHTVFVMPGIYFLITRKNPWNVFEAMIHAMVTAFGTASGAALPVSIQCVENKLFVDKRIARFVLPLGTTINMDGNALYEAVAVIFVAQLNNVSFSLTATVASLGLGSVPVGLVSILLILSTVGLTAEDVPLLLTVDWLIDRIRTSINVLGDGFVASAVGNLLKEKLPETEEPAGQFLLFFHP</sequence>
<proteinExistence type="inferred from homology"/>
<keyword evidence="7 9" id="KW-0472">Membrane</keyword>
<dbReference type="PANTHER" id="PTHR11958">
    <property type="entry name" value="SODIUM/DICARBOXYLATE SYMPORTER-RELATED"/>
    <property type="match status" value="1"/>
</dbReference>
<reference evidence="12" key="1">
    <citation type="submission" date="2017-02" db="UniProtKB">
        <authorList>
            <consortium name="WormBaseParasite"/>
        </authorList>
    </citation>
    <scope>IDENTIFICATION</scope>
</reference>
<dbReference type="GO" id="GO:0015175">
    <property type="term" value="F:neutral L-amino acid transmembrane transporter activity"/>
    <property type="evidence" value="ECO:0007669"/>
    <property type="project" value="TreeGrafter"/>
</dbReference>
<dbReference type="Proteomes" id="UP000274131">
    <property type="component" value="Unassembled WGS sequence"/>
</dbReference>
<dbReference type="PROSITE" id="PS00713">
    <property type="entry name" value="NA_DICARBOXYL_SYMP_1"/>
    <property type="match status" value="1"/>
</dbReference>
<dbReference type="InterPro" id="IPR018107">
    <property type="entry name" value="Na-dicarboxylate_symporter_CS"/>
</dbReference>
<keyword evidence="5 9" id="KW-0769">Symport</keyword>
<keyword evidence="8" id="KW-0325">Glycoprotein</keyword>
<dbReference type="InterPro" id="IPR036458">
    <property type="entry name" value="Na:dicarbo_symporter_sf"/>
</dbReference>
<dbReference type="GO" id="GO:0005313">
    <property type="term" value="F:L-glutamate transmembrane transporter activity"/>
    <property type="evidence" value="ECO:0007669"/>
    <property type="project" value="TreeGrafter"/>
</dbReference>
<feature type="transmembrane region" description="Helical" evidence="9">
    <location>
        <begin position="238"/>
        <end position="260"/>
    </location>
</feature>
<evidence type="ECO:0000256" key="2">
    <source>
        <dbReference type="ARBA" id="ARBA00006148"/>
    </source>
</evidence>
<comment type="subcellular location">
    <subcellularLocation>
        <location evidence="1 9">Membrane</location>
        <topology evidence="1 9">Multi-pass membrane protein</topology>
    </subcellularLocation>
</comment>
<feature type="transmembrane region" description="Helical" evidence="9">
    <location>
        <begin position="310"/>
        <end position="333"/>
    </location>
</feature>
<feature type="transmembrane region" description="Helical" evidence="9">
    <location>
        <begin position="53"/>
        <end position="74"/>
    </location>
</feature>
<evidence type="ECO:0000313" key="10">
    <source>
        <dbReference type="EMBL" id="VDD86387.1"/>
    </source>
</evidence>
<evidence type="ECO:0000256" key="6">
    <source>
        <dbReference type="ARBA" id="ARBA00022989"/>
    </source>
</evidence>
<dbReference type="GO" id="GO:0015501">
    <property type="term" value="F:glutamate:sodium symporter activity"/>
    <property type="evidence" value="ECO:0007669"/>
    <property type="project" value="TreeGrafter"/>
</dbReference>
<evidence type="ECO:0000313" key="11">
    <source>
        <dbReference type="Proteomes" id="UP000274131"/>
    </source>
</evidence>
<dbReference type="STRING" id="51028.A0A0N4UWF9"/>
<dbReference type="InterPro" id="IPR050746">
    <property type="entry name" value="DAACS"/>
</dbReference>
<dbReference type="SUPFAM" id="SSF118215">
    <property type="entry name" value="Proton glutamate symport protein"/>
    <property type="match status" value="1"/>
</dbReference>
<dbReference type="Gene3D" id="1.10.3860.10">
    <property type="entry name" value="Sodium:dicarboxylate symporter"/>
    <property type="match status" value="1"/>
</dbReference>
<dbReference type="PROSITE" id="PS00714">
    <property type="entry name" value="NA_DICARBOXYL_SYMP_2"/>
    <property type="match status" value="1"/>
</dbReference>
<keyword evidence="6 9" id="KW-1133">Transmembrane helix</keyword>
<evidence type="ECO:0000256" key="9">
    <source>
        <dbReference type="RuleBase" id="RU361216"/>
    </source>
</evidence>
<dbReference type="AlphaFoldDB" id="A0A0N4UWF9"/>
<dbReference type="EMBL" id="UXUI01007223">
    <property type="protein sequence ID" value="VDD86387.1"/>
    <property type="molecule type" value="Genomic_DNA"/>
</dbReference>
<keyword evidence="4 9" id="KW-0812">Transmembrane</keyword>
<dbReference type="GO" id="GO:0005886">
    <property type="term" value="C:plasma membrane"/>
    <property type="evidence" value="ECO:0007669"/>
    <property type="project" value="TreeGrafter"/>
</dbReference>
<dbReference type="InterPro" id="IPR001991">
    <property type="entry name" value="Na-dicarboxylate_symporter"/>
</dbReference>
<comment type="similarity">
    <text evidence="2 9">Belongs to the dicarboxylate/amino acid:cation symporter (DAACS) (TC 2.A.23) family.</text>
</comment>
<accession>A0A0N4UWF9</accession>
<organism evidence="12">
    <name type="scientific">Enterobius vermicularis</name>
    <name type="common">Human pinworm</name>
    <dbReference type="NCBI Taxonomy" id="51028"/>
    <lineage>
        <taxon>Eukaryota</taxon>
        <taxon>Metazoa</taxon>
        <taxon>Ecdysozoa</taxon>
        <taxon>Nematoda</taxon>
        <taxon>Chromadorea</taxon>
        <taxon>Rhabditida</taxon>
        <taxon>Spirurina</taxon>
        <taxon>Oxyuridomorpha</taxon>
        <taxon>Oxyuroidea</taxon>
        <taxon>Oxyuridae</taxon>
        <taxon>Enterobius</taxon>
    </lineage>
</organism>
<evidence type="ECO:0000313" key="12">
    <source>
        <dbReference type="WBParaSite" id="EVEC_0000182201-mRNA-1"/>
    </source>
</evidence>
<dbReference type="WBParaSite" id="EVEC_0000182201-mRNA-1">
    <property type="protein sequence ID" value="EVEC_0000182201-mRNA-1"/>
    <property type="gene ID" value="EVEC_0000182201"/>
</dbReference>
<name>A0A0N4UWF9_ENTVE</name>
<evidence type="ECO:0000256" key="1">
    <source>
        <dbReference type="ARBA" id="ARBA00004141"/>
    </source>
</evidence>
<gene>
    <name evidence="10" type="ORF">EVEC_LOCUS1530</name>
</gene>
<feature type="transmembrane region" description="Helical" evidence="9">
    <location>
        <begin position="272"/>
        <end position="298"/>
    </location>
</feature>
<dbReference type="PANTHER" id="PTHR11958:SF99">
    <property type="entry name" value="SODIUM-DEPENDENT EXCITATORY AMINO ACID TRANSPORTER GLT-6-RELATED"/>
    <property type="match status" value="1"/>
</dbReference>
<feature type="transmembrane region" description="Helical" evidence="9">
    <location>
        <begin position="201"/>
        <end position="218"/>
    </location>
</feature>
<keyword evidence="3 9" id="KW-0813">Transport</keyword>
<evidence type="ECO:0000256" key="5">
    <source>
        <dbReference type="ARBA" id="ARBA00022847"/>
    </source>
</evidence>
<evidence type="ECO:0000256" key="8">
    <source>
        <dbReference type="ARBA" id="ARBA00023180"/>
    </source>
</evidence>
<evidence type="ECO:0000256" key="7">
    <source>
        <dbReference type="ARBA" id="ARBA00023136"/>
    </source>
</evidence>
<feature type="transmembrane region" description="Helical" evidence="9">
    <location>
        <begin position="118"/>
        <end position="135"/>
    </location>
</feature>
<dbReference type="OrthoDB" id="5877963at2759"/>
<evidence type="ECO:0000256" key="4">
    <source>
        <dbReference type="ARBA" id="ARBA00022692"/>
    </source>
</evidence>
<evidence type="ECO:0000256" key="3">
    <source>
        <dbReference type="ARBA" id="ARBA00022448"/>
    </source>
</evidence>
<reference evidence="10 11" key="2">
    <citation type="submission" date="2018-10" db="EMBL/GenBank/DDBJ databases">
        <authorList>
            <consortium name="Pathogen Informatics"/>
        </authorList>
    </citation>
    <scope>NUCLEOTIDE SEQUENCE [LARGE SCALE GENOMIC DNA]</scope>
</reference>